<feature type="domain" description="DUF2179" evidence="7">
    <location>
        <begin position="223"/>
        <end position="277"/>
    </location>
</feature>
<evidence type="ECO:0000256" key="2">
    <source>
        <dbReference type="ARBA" id="ARBA00022475"/>
    </source>
</evidence>
<sequence length="285" mass="31504">MNLKDNNIYLKIIKIIFGSILYAIAINIFISPNRLLSGGIAGISLILQYILDIPSGYWVFIINLPVFIIGYKFLKDREFIFLSIIGMVSMSVALVITDKLLKGFVVNDVVIATFFGAILSGIGMGIIFRQGASQGGTDIIAIIIRRNRGIKISSLYFALNGIIVALGIFITNIELTLYTMMLMYVKSKVIDKIINAFNQKKILIIVTEKENEVSNAIMDSLGRGTTFFYGEGAYTGVKRKIIYSVVSEKELNNAQKLIESIDKRALVSVSDAMEVQGKGFLKSAI</sequence>
<feature type="transmembrane region" description="Helical" evidence="6">
    <location>
        <begin position="79"/>
        <end position="97"/>
    </location>
</feature>
<dbReference type="InterPro" id="IPR019264">
    <property type="entry name" value="DUF2179"/>
</dbReference>
<dbReference type="PANTHER" id="PTHR33545:SF5">
    <property type="entry name" value="UPF0750 MEMBRANE PROTEIN YITT"/>
    <property type="match status" value="1"/>
</dbReference>
<evidence type="ECO:0000256" key="1">
    <source>
        <dbReference type="ARBA" id="ARBA00004651"/>
    </source>
</evidence>
<dbReference type="Proteomes" id="UP000481872">
    <property type="component" value="Unassembled WGS sequence"/>
</dbReference>
<dbReference type="RefSeq" id="WP_199869608.1">
    <property type="nucleotide sequence ID" value="NZ_JAAGPU010000009.1"/>
</dbReference>
<dbReference type="InterPro" id="IPR003740">
    <property type="entry name" value="YitT"/>
</dbReference>
<evidence type="ECO:0000256" key="3">
    <source>
        <dbReference type="ARBA" id="ARBA00022692"/>
    </source>
</evidence>
<keyword evidence="4 6" id="KW-1133">Transmembrane helix</keyword>
<dbReference type="CDD" id="cd16380">
    <property type="entry name" value="YitT_C"/>
    <property type="match status" value="1"/>
</dbReference>
<evidence type="ECO:0000259" key="7">
    <source>
        <dbReference type="Pfam" id="PF10035"/>
    </source>
</evidence>
<feature type="transmembrane region" description="Helical" evidence="6">
    <location>
        <begin position="12"/>
        <end position="30"/>
    </location>
</feature>
<keyword evidence="3 6" id="KW-0812">Transmembrane</keyword>
<dbReference type="Pfam" id="PF02588">
    <property type="entry name" value="YitT_membrane"/>
    <property type="match status" value="1"/>
</dbReference>
<evidence type="ECO:0000313" key="9">
    <source>
        <dbReference type="Proteomes" id="UP000481872"/>
    </source>
</evidence>
<dbReference type="PIRSF" id="PIRSF006483">
    <property type="entry name" value="Membrane_protein_YitT"/>
    <property type="match status" value="1"/>
</dbReference>
<organism evidence="8 9">
    <name type="scientific">Clostridium senegalense</name>
    <dbReference type="NCBI Taxonomy" id="1465809"/>
    <lineage>
        <taxon>Bacteria</taxon>
        <taxon>Bacillati</taxon>
        <taxon>Bacillota</taxon>
        <taxon>Clostridia</taxon>
        <taxon>Eubacteriales</taxon>
        <taxon>Clostridiaceae</taxon>
        <taxon>Clostridium</taxon>
    </lineage>
</organism>
<dbReference type="PANTHER" id="PTHR33545">
    <property type="entry name" value="UPF0750 MEMBRANE PROTEIN YITT-RELATED"/>
    <property type="match status" value="1"/>
</dbReference>
<keyword evidence="2" id="KW-1003">Cell membrane</keyword>
<dbReference type="GO" id="GO:0005886">
    <property type="term" value="C:plasma membrane"/>
    <property type="evidence" value="ECO:0007669"/>
    <property type="project" value="UniProtKB-SubCell"/>
</dbReference>
<dbReference type="InterPro" id="IPR015867">
    <property type="entry name" value="N-reg_PII/ATP_PRibTrfase_C"/>
</dbReference>
<feature type="transmembrane region" description="Helical" evidence="6">
    <location>
        <begin position="155"/>
        <end position="185"/>
    </location>
</feature>
<keyword evidence="5 6" id="KW-0472">Membrane</keyword>
<evidence type="ECO:0000256" key="5">
    <source>
        <dbReference type="ARBA" id="ARBA00023136"/>
    </source>
</evidence>
<dbReference type="Gene3D" id="3.30.70.120">
    <property type="match status" value="1"/>
</dbReference>
<reference evidence="8 9" key="1">
    <citation type="submission" date="2020-02" db="EMBL/GenBank/DDBJ databases">
        <title>Genome assembly of a novel Clostridium senegalense strain.</title>
        <authorList>
            <person name="Gupta T.B."/>
            <person name="Jauregui R."/>
            <person name="Maclean P."/>
            <person name="Nawarathana A."/>
            <person name="Brightwell G."/>
        </authorList>
    </citation>
    <scope>NUCLEOTIDE SEQUENCE [LARGE SCALE GENOMIC DNA]</scope>
    <source>
        <strain evidence="8 9">AGRFS4</strain>
    </source>
</reference>
<evidence type="ECO:0000313" key="8">
    <source>
        <dbReference type="EMBL" id="NEU04552.1"/>
    </source>
</evidence>
<comment type="caution">
    <text evidence="8">The sequence shown here is derived from an EMBL/GenBank/DDBJ whole genome shotgun (WGS) entry which is preliminary data.</text>
</comment>
<comment type="subcellular location">
    <subcellularLocation>
        <location evidence="1">Cell membrane</location>
        <topology evidence="1">Multi-pass membrane protein</topology>
    </subcellularLocation>
</comment>
<evidence type="ECO:0000256" key="6">
    <source>
        <dbReference type="SAM" id="Phobius"/>
    </source>
</evidence>
<keyword evidence="9" id="KW-1185">Reference proteome</keyword>
<name>A0A6M0H4M4_9CLOT</name>
<proteinExistence type="predicted"/>
<dbReference type="Pfam" id="PF10035">
    <property type="entry name" value="DUF2179"/>
    <property type="match status" value="1"/>
</dbReference>
<dbReference type="AlphaFoldDB" id="A0A6M0H4M4"/>
<dbReference type="InterPro" id="IPR051461">
    <property type="entry name" value="UPF0750_membrane"/>
</dbReference>
<accession>A0A6M0H4M4</accession>
<evidence type="ECO:0000256" key="4">
    <source>
        <dbReference type="ARBA" id="ARBA00022989"/>
    </source>
</evidence>
<dbReference type="EMBL" id="JAAGPU010000009">
    <property type="protein sequence ID" value="NEU04552.1"/>
    <property type="molecule type" value="Genomic_DNA"/>
</dbReference>
<feature type="transmembrane region" description="Helical" evidence="6">
    <location>
        <begin position="109"/>
        <end position="128"/>
    </location>
</feature>
<protein>
    <submittedName>
        <fullName evidence="8">YitT family protein</fullName>
    </submittedName>
</protein>
<gene>
    <name evidence="8" type="ORF">G3M99_06690</name>
</gene>